<reference evidence="4" key="2">
    <citation type="submission" date="2025-08" db="UniProtKB">
        <authorList>
            <consortium name="RefSeq"/>
        </authorList>
    </citation>
    <scope>IDENTIFICATION</scope>
    <source>
        <tissue evidence="4">Leaf</tissue>
    </source>
</reference>
<dbReference type="InterPro" id="IPR051826">
    <property type="entry name" value="E3_ubiquitin-ligase_domain"/>
</dbReference>
<organism evidence="3 4">
    <name type="scientific">Spinacia oleracea</name>
    <name type="common">Spinach</name>
    <dbReference type="NCBI Taxonomy" id="3562"/>
    <lineage>
        <taxon>Eukaryota</taxon>
        <taxon>Viridiplantae</taxon>
        <taxon>Streptophyta</taxon>
        <taxon>Embryophyta</taxon>
        <taxon>Tracheophyta</taxon>
        <taxon>Spermatophyta</taxon>
        <taxon>Magnoliopsida</taxon>
        <taxon>eudicotyledons</taxon>
        <taxon>Gunneridae</taxon>
        <taxon>Pentapetalae</taxon>
        <taxon>Caryophyllales</taxon>
        <taxon>Chenopodiaceae</taxon>
        <taxon>Chenopodioideae</taxon>
        <taxon>Anserineae</taxon>
        <taxon>Spinacia</taxon>
    </lineage>
</organism>
<feature type="domain" description="RING-type" evidence="2">
    <location>
        <begin position="143"/>
        <end position="184"/>
    </location>
</feature>
<dbReference type="InterPro" id="IPR001841">
    <property type="entry name" value="Znf_RING"/>
</dbReference>
<protein>
    <submittedName>
        <fullName evidence="4">E3 ubiquitin-protein ligase SIRP1-like</fullName>
    </submittedName>
</protein>
<accession>A0ABM3R799</accession>
<dbReference type="SUPFAM" id="SSF57850">
    <property type="entry name" value="RING/U-box"/>
    <property type="match status" value="1"/>
</dbReference>
<dbReference type="Pfam" id="PF13639">
    <property type="entry name" value="zf-RING_2"/>
    <property type="match status" value="1"/>
</dbReference>
<dbReference type="PANTHER" id="PTHR22765:SF434">
    <property type="entry name" value="GB|AAD18119.1-RELATED"/>
    <property type="match status" value="1"/>
</dbReference>
<dbReference type="Gene3D" id="3.30.40.10">
    <property type="entry name" value="Zinc/RING finger domain, C3HC4 (zinc finger)"/>
    <property type="match status" value="1"/>
</dbReference>
<dbReference type="GeneID" id="130467000"/>
<evidence type="ECO:0000259" key="2">
    <source>
        <dbReference type="PROSITE" id="PS50089"/>
    </source>
</evidence>
<name>A0ABM3R799_SPIOL</name>
<dbReference type="InterPro" id="IPR013083">
    <property type="entry name" value="Znf_RING/FYVE/PHD"/>
</dbReference>
<keyword evidence="1" id="KW-0863">Zinc-finger</keyword>
<evidence type="ECO:0000256" key="1">
    <source>
        <dbReference type="PROSITE-ProRule" id="PRU00175"/>
    </source>
</evidence>
<proteinExistence type="predicted"/>
<evidence type="ECO:0000313" key="3">
    <source>
        <dbReference type="Proteomes" id="UP000813463"/>
    </source>
</evidence>
<keyword evidence="1" id="KW-0479">Metal-binding</keyword>
<gene>
    <name evidence="4" type="primary">LOC130467000</name>
</gene>
<dbReference type="PROSITE" id="PS50089">
    <property type="entry name" value="ZF_RING_2"/>
    <property type="match status" value="1"/>
</dbReference>
<keyword evidence="1" id="KW-0862">Zinc</keyword>
<dbReference type="PANTHER" id="PTHR22765">
    <property type="entry name" value="RING FINGER AND PROTEASE ASSOCIATED DOMAIN-CONTAINING"/>
    <property type="match status" value="1"/>
</dbReference>
<dbReference type="SMART" id="SM00184">
    <property type="entry name" value="RING"/>
    <property type="match status" value="1"/>
</dbReference>
<sequence length="203" mass="22689">MSFQYGSQFTTVSPFPVTYQPPPFTTVPPFLITNEPLQFTAMPPFAYQSQMSPQFIMMSSPCLQSPQLFYGYSLPSSGGDTWASDFNDRVLERVTTSSGNYIGTSEDLPVENILGFVPADRTTVENLEVKKAGEELATHDEVCSVCLQGWENGQEAKILPCGHYFHPACADQWLLTNRFCPLCRFELPAAEQNEDCKLTEEES</sequence>
<evidence type="ECO:0000313" key="4">
    <source>
        <dbReference type="RefSeq" id="XP_056691489.1"/>
    </source>
</evidence>
<dbReference type="RefSeq" id="XP_056691489.1">
    <property type="nucleotide sequence ID" value="XM_056835511.1"/>
</dbReference>
<dbReference type="Proteomes" id="UP000813463">
    <property type="component" value="Chromosome 2"/>
</dbReference>
<reference evidence="3" key="1">
    <citation type="journal article" date="2021" name="Nat. Commun.">
        <title>Genomic analyses provide insights into spinach domestication and the genetic basis of agronomic traits.</title>
        <authorList>
            <person name="Cai X."/>
            <person name="Sun X."/>
            <person name="Xu C."/>
            <person name="Sun H."/>
            <person name="Wang X."/>
            <person name="Ge C."/>
            <person name="Zhang Z."/>
            <person name="Wang Q."/>
            <person name="Fei Z."/>
            <person name="Jiao C."/>
            <person name="Wang Q."/>
        </authorList>
    </citation>
    <scope>NUCLEOTIDE SEQUENCE [LARGE SCALE GENOMIC DNA]</scope>
    <source>
        <strain evidence="3">cv. Varoflay</strain>
    </source>
</reference>
<keyword evidence="3" id="KW-1185">Reference proteome</keyword>